<comment type="caution">
    <text evidence="7">The sequence shown here is derived from an EMBL/GenBank/DDBJ whole genome shotgun (WGS) entry which is preliminary data.</text>
</comment>
<dbReference type="RefSeq" id="WP_254101642.1">
    <property type="nucleotide sequence ID" value="NZ_JANATA010000020.1"/>
</dbReference>
<dbReference type="Gene3D" id="3.90.1150.10">
    <property type="entry name" value="Aspartate Aminotransferase, domain 1"/>
    <property type="match status" value="1"/>
</dbReference>
<comment type="cofactor">
    <cofactor evidence="1">
        <name>pyridoxal 5'-phosphate</name>
        <dbReference type="ChEBI" id="CHEBI:597326"/>
    </cofactor>
</comment>
<dbReference type="AlphaFoldDB" id="A0AA41WZJ2"/>
<dbReference type="GO" id="GO:0047804">
    <property type="term" value="F:cysteine-S-conjugate beta-lyase activity"/>
    <property type="evidence" value="ECO:0007669"/>
    <property type="project" value="UniProtKB-EC"/>
</dbReference>
<keyword evidence="3" id="KW-0663">Pyridoxal phosphate</keyword>
<reference evidence="7" key="1">
    <citation type="submission" date="2022-07" db="EMBL/GenBank/DDBJ databases">
        <title>Characterization of the Novel Bacterium Alteromonas immobilis LMIT006 and Alteromonas gregis LMIT007.</title>
        <authorList>
            <person name="Lin X."/>
        </authorList>
    </citation>
    <scope>NUCLEOTIDE SEQUENCE</scope>
    <source>
        <strain evidence="7">LMIT007</strain>
    </source>
</reference>
<comment type="similarity">
    <text evidence="5">Belongs to the class-II pyridoxal-phosphate-dependent aminotransferase family. MalY/PatB cystathionine beta-lyase subfamily.</text>
</comment>
<name>A0AA41WZJ2_9ALTE</name>
<dbReference type="PANTHER" id="PTHR43525:SF1">
    <property type="entry name" value="PROTEIN MALY"/>
    <property type="match status" value="1"/>
</dbReference>
<evidence type="ECO:0000256" key="4">
    <source>
        <dbReference type="ARBA" id="ARBA00023239"/>
    </source>
</evidence>
<sequence>MSDTSTTPPQSTLTEDLFAERIDRSGTFSFKWEKYKGTDILPMWVADTEFKIAPEIAAALHANIDHGVLGYHLPGQHAPANAAVVHWCQQQYGWTIDPAWIVWTPGVCPAFNMAVKAFSAPESNVLVQSPNYPPLLAAPKNQGCHAVHIPTHEVEGRWMIDFVALEKAAKADSTKLLIMCNPMNPVGSVLTQDQLDRIANICYENNVILCSDEIHCDLILDDVPHLPAGAHPKLQDHSITLMAANKTFNIAGLGASFAIIPNAQLRTQFTQSAQGMVPWVTIMGLIATEAAFTRCDEWLQAQKAYLKANRDHLVTAINAIPGLSAKSPQATFLLWVDASGLGVENVQKWAEAKGVGPSPGIDFGNDQFFRLNYGVSREMLDEVIGRLQA</sequence>
<dbReference type="InterPro" id="IPR015422">
    <property type="entry name" value="PyrdxlP-dep_Trfase_small"/>
</dbReference>
<evidence type="ECO:0000256" key="1">
    <source>
        <dbReference type="ARBA" id="ARBA00001933"/>
    </source>
</evidence>
<gene>
    <name evidence="7" type="ORF">NLF92_10520</name>
</gene>
<dbReference type="PANTHER" id="PTHR43525">
    <property type="entry name" value="PROTEIN MALY"/>
    <property type="match status" value="1"/>
</dbReference>
<dbReference type="CDD" id="cd00609">
    <property type="entry name" value="AAT_like"/>
    <property type="match status" value="1"/>
</dbReference>
<dbReference type="EC" id="4.4.1.13" evidence="2"/>
<organism evidence="7 8">
    <name type="scientific">Opacimonas viscosa</name>
    <dbReference type="NCBI Taxonomy" id="2961944"/>
    <lineage>
        <taxon>Bacteria</taxon>
        <taxon>Pseudomonadati</taxon>
        <taxon>Pseudomonadota</taxon>
        <taxon>Gammaproteobacteria</taxon>
        <taxon>Alteromonadales</taxon>
        <taxon>Alteromonadaceae</taxon>
        <taxon>Opacimonas</taxon>
    </lineage>
</organism>
<dbReference type="GO" id="GO:0030170">
    <property type="term" value="F:pyridoxal phosphate binding"/>
    <property type="evidence" value="ECO:0007669"/>
    <property type="project" value="InterPro"/>
</dbReference>
<proteinExistence type="inferred from homology"/>
<protein>
    <recommendedName>
        <fullName evidence="2">cysteine-S-conjugate beta-lyase</fullName>
        <ecNumber evidence="2">4.4.1.13</ecNumber>
    </recommendedName>
</protein>
<feature type="domain" description="Aminotransferase class I/classII large" evidence="6">
    <location>
        <begin position="55"/>
        <end position="387"/>
    </location>
</feature>
<dbReference type="Pfam" id="PF00155">
    <property type="entry name" value="Aminotran_1_2"/>
    <property type="match status" value="1"/>
</dbReference>
<dbReference type="SUPFAM" id="SSF53383">
    <property type="entry name" value="PLP-dependent transferases"/>
    <property type="match status" value="1"/>
</dbReference>
<evidence type="ECO:0000313" key="8">
    <source>
        <dbReference type="Proteomes" id="UP001165413"/>
    </source>
</evidence>
<evidence type="ECO:0000256" key="3">
    <source>
        <dbReference type="ARBA" id="ARBA00022898"/>
    </source>
</evidence>
<keyword evidence="4 7" id="KW-0456">Lyase</keyword>
<evidence type="ECO:0000256" key="2">
    <source>
        <dbReference type="ARBA" id="ARBA00012224"/>
    </source>
</evidence>
<evidence type="ECO:0000259" key="6">
    <source>
        <dbReference type="Pfam" id="PF00155"/>
    </source>
</evidence>
<evidence type="ECO:0000256" key="5">
    <source>
        <dbReference type="ARBA" id="ARBA00037974"/>
    </source>
</evidence>
<evidence type="ECO:0000313" key="7">
    <source>
        <dbReference type="EMBL" id="MCP3429379.1"/>
    </source>
</evidence>
<dbReference type="Gene3D" id="3.40.640.10">
    <property type="entry name" value="Type I PLP-dependent aspartate aminotransferase-like (Major domain)"/>
    <property type="match status" value="1"/>
</dbReference>
<accession>A0AA41WZJ2</accession>
<keyword evidence="8" id="KW-1185">Reference proteome</keyword>
<dbReference type="InterPro" id="IPR004839">
    <property type="entry name" value="Aminotransferase_I/II_large"/>
</dbReference>
<dbReference type="InterPro" id="IPR027619">
    <property type="entry name" value="C-S_lyase_PatB-like"/>
</dbReference>
<dbReference type="InterPro" id="IPR015424">
    <property type="entry name" value="PyrdxlP-dep_Trfase"/>
</dbReference>
<dbReference type="InterPro" id="IPR051798">
    <property type="entry name" value="Class-II_PLP-Dep_Aminotrans"/>
</dbReference>
<dbReference type="InterPro" id="IPR015421">
    <property type="entry name" value="PyrdxlP-dep_Trfase_major"/>
</dbReference>
<dbReference type="Proteomes" id="UP001165413">
    <property type="component" value="Unassembled WGS sequence"/>
</dbReference>
<dbReference type="NCBIfam" id="TIGR04350">
    <property type="entry name" value="C_S_lyase_PatB"/>
    <property type="match status" value="1"/>
</dbReference>
<dbReference type="EMBL" id="JANATA010000020">
    <property type="protein sequence ID" value="MCP3429379.1"/>
    <property type="molecule type" value="Genomic_DNA"/>
</dbReference>